<organism evidence="4 5">
    <name type="scientific">Brevibacterium sandarakinum</name>
    <dbReference type="NCBI Taxonomy" id="629680"/>
    <lineage>
        <taxon>Bacteria</taxon>
        <taxon>Bacillati</taxon>
        <taxon>Actinomycetota</taxon>
        <taxon>Actinomycetes</taxon>
        <taxon>Micrococcales</taxon>
        <taxon>Brevibacteriaceae</taxon>
        <taxon>Brevibacterium</taxon>
    </lineage>
</organism>
<dbReference type="PANTHER" id="PTHR24322:SF736">
    <property type="entry name" value="RETINOL DEHYDROGENASE 10"/>
    <property type="match status" value="1"/>
</dbReference>
<dbReference type="Proteomes" id="UP000199700">
    <property type="component" value="Chromosome"/>
</dbReference>
<dbReference type="NCBIfam" id="NF005878">
    <property type="entry name" value="PRK07825.1"/>
    <property type="match status" value="1"/>
</dbReference>
<evidence type="ECO:0000313" key="5">
    <source>
        <dbReference type="Proteomes" id="UP000199700"/>
    </source>
</evidence>
<reference evidence="4" key="1">
    <citation type="submission" date="2016-10" db="EMBL/GenBank/DDBJ databases">
        <authorList>
            <person name="Varghese N."/>
            <person name="Submissions S."/>
        </authorList>
    </citation>
    <scope>NUCLEOTIDE SEQUENCE [LARGE SCALE GENOMIC DNA]</scope>
    <source>
        <strain evidence="4">DSM 22082</strain>
    </source>
</reference>
<dbReference type="OrthoDB" id="9792003at2"/>
<dbReference type="InterPro" id="IPR002347">
    <property type="entry name" value="SDR_fam"/>
</dbReference>
<dbReference type="GO" id="GO:0016616">
    <property type="term" value="F:oxidoreductase activity, acting on the CH-OH group of donors, NAD or NADP as acceptor"/>
    <property type="evidence" value="ECO:0007669"/>
    <property type="project" value="TreeGrafter"/>
</dbReference>
<evidence type="ECO:0008006" key="6">
    <source>
        <dbReference type="Google" id="ProtNLM"/>
    </source>
</evidence>
<dbReference type="CDD" id="cd05233">
    <property type="entry name" value="SDR_c"/>
    <property type="match status" value="1"/>
</dbReference>
<evidence type="ECO:0000256" key="2">
    <source>
        <dbReference type="ARBA" id="ARBA00023002"/>
    </source>
</evidence>
<accession>A0A1H1P5S9</accession>
<comment type="similarity">
    <text evidence="1 3">Belongs to the short-chain dehydrogenases/reductases (SDR) family.</text>
</comment>
<keyword evidence="2" id="KW-0560">Oxidoreductase</keyword>
<dbReference type="PROSITE" id="PS00061">
    <property type="entry name" value="ADH_SHORT"/>
    <property type="match status" value="1"/>
</dbReference>
<dbReference type="PRINTS" id="PR00081">
    <property type="entry name" value="GDHRDH"/>
</dbReference>
<evidence type="ECO:0000256" key="3">
    <source>
        <dbReference type="RuleBase" id="RU000363"/>
    </source>
</evidence>
<dbReference type="AlphaFoldDB" id="A0A1H1P5S9"/>
<dbReference type="Pfam" id="PF00106">
    <property type="entry name" value="adh_short"/>
    <property type="match status" value="1"/>
</dbReference>
<dbReference type="InterPro" id="IPR020904">
    <property type="entry name" value="Sc_DH/Rdtase_CS"/>
</dbReference>
<protein>
    <recommendedName>
        <fullName evidence="6">Short-chain dehydrogenase</fullName>
    </recommendedName>
</protein>
<dbReference type="STRING" id="629680.SAMN04489751_1143"/>
<evidence type="ECO:0000313" key="4">
    <source>
        <dbReference type="EMBL" id="SDS06552.1"/>
    </source>
</evidence>
<dbReference type="InterPro" id="IPR036291">
    <property type="entry name" value="NAD(P)-bd_dom_sf"/>
</dbReference>
<proteinExistence type="inferred from homology"/>
<dbReference type="PRINTS" id="PR00080">
    <property type="entry name" value="SDRFAMILY"/>
</dbReference>
<keyword evidence="5" id="KW-1185">Reference proteome</keyword>
<dbReference type="SUPFAM" id="SSF51735">
    <property type="entry name" value="NAD(P)-binding Rossmann-fold domains"/>
    <property type="match status" value="1"/>
</dbReference>
<dbReference type="Gene3D" id="3.40.50.720">
    <property type="entry name" value="NAD(P)-binding Rossmann-like Domain"/>
    <property type="match status" value="1"/>
</dbReference>
<name>A0A1H1P5S9_BRESA</name>
<evidence type="ECO:0000256" key="1">
    <source>
        <dbReference type="ARBA" id="ARBA00006484"/>
    </source>
</evidence>
<sequence length="274" mass="28031">MSDKRTLTGQVVAITGGAHGIGREIAAEFTAAGAQVAIGDIDLDAAQKTAAELGAKAYRLDVTDRDCLNAFLTEVAHELGSIDIFVSNAGLMWVGPFAQEPHSAARAQIDVNLLGVINGIKAAAPAMVARGGGHLITVASAGSILPTPGEATYAATKHGVLGYLKAVRAEMRGTGVVVTAIMPGVVDTALAAGTSSGAAKLLTSAEVARSVVKAAARPRFEVTVPGFIGPAVKVANLLPLAVRDRLFGAMVPNQLQARAAARQEYQASFTDPVQ</sequence>
<dbReference type="PANTHER" id="PTHR24322">
    <property type="entry name" value="PKSB"/>
    <property type="match status" value="1"/>
</dbReference>
<gene>
    <name evidence="4" type="ORF">SAMN04489751_1143</name>
</gene>
<dbReference type="EMBL" id="LT629739">
    <property type="protein sequence ID" value="SDS06552.1"/>
    <property type="molecule type" value="Genomic_DNA"/>
</dbReference>
<dbReference type="RefSeq" id="WP_092103911.1">
    <property type="nucleotide sequence ID" value="NZ_LT629739.1"/>
</dbReference>